<organism evidence="2 3">
    <name type="scientific">Avrilella dinanensis</name>
    <dbReference type="NCBI Taxonomy" id="2008672"/>
    <lineage>
        <taxon>Bacteria</taxon>
        <taxon>Pseudomonadati</taxon>
        <taxon>Bacteroidota</taxon>
        <taxon>Flavobacteriia</taxon>
        <taxon>Flavobacteriales</taxon>
        <taxon>Flavobacteriaceae</taxon>
        <taxon>Avrilella</taxon>
    </lineage>
</organism>
<feature type="transmembrane region" description="Helical" evidence="1">
    <location>
        <begin position="12"/>
        <end position="36"/>
    </location>
</feature>
<sequence>MFGVFVFLNKGFLFVIYFVVMKNSCLSIVLIVMLLVSCSRQIPFDKEEWDAKDDIFYNHREFMIEDLQNNYLKSGMKYKDVAELLGQKGEYHDSIYVQLKYDIYTDYGWSFDPVETKTFVVNFLPDSTYVSSEIYHWKKK</sequence>
<comment type="caution">
    <text evidence="2">The sequence shown here is derived from an EMBL/GenBank/DDBJ whole genome shotgun (WGS) entry which is preliminary data.</text>
</comment>
<dbReference type="AlphaFoldDB" id="A0A2M9R533"/>
<name>A0A2M9R533_9FLAO</name>
<keyword evidence="1" id="KW-0472">Membrane</keyword>
<dbReference type="EMBL" id="NIPO01000001">
    <property type="protein sequence ID" value="PJR03942.1"/>
    <property type="molecule type" value="Genomic_DNA"/>
</dbReference>
<evidence type="ECO:0000256" key="1">
    <source>
        <dbReference type="SAM" id="Phobius"/>
    </source>
</evidence>
<gene>
    <name evidence="2" type="ORF">CDL10_04935</name>
</gene>
<dbReference type="Proteomes" id="UP000231960">
    <property type="component" value="Unassembled WGS sequence"/>
</dbReference>
<protein>
    <submittedName>
        <fullName evidence="2">Uncharacterized protein</fullName>
    </submittedName>
</protein>
<keyword evidence="1" id="KW-0812">Transmembrane</keyword>
<evidence type="ECO:0000313" key="2">
    <source>
        <dbReference type="EMBL" id="PJR03942.1"/>
    </source>
</evidence>
<keyword evidence="1" id="KW-1133">Transmembrane helix</keyword>
<proteinExistence type="predicted"/>
<accession>A0A2M9R533</accession>
<evidence type="ECO:0000313" key="3">
    <source>
        <dbReference type="Proteomes" id="UP000231960"/>
    </source>
</evidence>
<keyword evidence="3" id="KW-1185">Reference proteome</keyword>
<reference evidence="2 3" key="1">
    <citation type="submission" date="2017-06" db="EMBL/GenBank/DDBJ databases">
        <title>Description of Avrilella dinanensis gen. nov. sp. nov.</title>
        <authorList>
            <person name="Leyer C."/>
            <person name="Sassi M."/>
            <person name="Minet J."/>
            <person name="Kayal S."/>
            <person name="Cattoir V."/>
        </authorList>
    </citation>
    <scope>NUCLEOTIDE SEQUENCE [LARGE SCALE GENOMIC DNA]</scope>
    <source>
        <strain evidence="2 3">UR159</strain>
    </source>
</reference>